<protein>
    <submittedName>
        <fullName evidence="2">Antibiotic synthetase, putative</fullName>
    </submittedName>
</protein>
<dbReference type="PROSITE" id="PS50075">
    <property type="entry name" value="CARRIER"/>
    <property type="match status" value="1"/>
</dbReference>
<dbReference type="GO" id="GO:0005737">
    <property type="term" value="C:cytoplasm"/>
    <property type="evidence" value="ECO:0007669"/>
    <property type="project" value="TreeGrafter"/>
</dbReference>
<reference evidence="2" key="1">
    <citation type="journal article" date="2019" name="Sci. Rep.">
        <title>Draft genome of Tanacetum cinerariifolium, the natural source of mosquito coil.</title>
        <authorList>
            <person name="Yamashiro T."/>
            <person name="Shiraishi A."/>
            <person name="Satake H."/>
            <person name="Nakayama K."/>
        </authorList>
    </citation>
    <scope>NUCLEOTIDE SEQUENCE</scope>
</reference>
<sequence length="188" mass="20834">QRRILAFLAQPHGVEPDAARHLLKAHIERLLPDYMRPAAFTELAAMPFAHNGKIDRKALLQLPVNLTEQTPRRPPETENERVLQKLWADLLELPPGDISTDESFFNLGGHSILLSQMLLGIREHFGRSIPINRFIEAPTLINLASLIDSDGASSWTVSPQALKDASTPIELPVLPVGKLGDVHKIIVT</sequence>
<dbReference type="AlphaFoldDB" id="A0A699UW62"/>
<dbReference type="GO" id="GO:0043041">
    <property type="term" value="P:amino acid activation for nonribosomal peptide biosynthetic process"/>
    <property type="evidence" value="ECO:0007669"/>
    <property type="project" value="TreeGrafter"/>
</dbReference>
<dbReference type="SUPFAM" id="SSF47336">
    <property type="entry name" value="ACP-like"/>
    <property type="match status" value="1"/>
</dbReference>
<accession>A0A699UW62</accession>
<dbReference type="PANTHER" id="PTHR45527:SF1">
    <property type="entry name" value="FATTY ACID SYNTHASE"/>
    <property type="match status" value="1"/>
</dbReference>
<name>A0A699UW62_TANCI</name>
<dbReference type="InterPro" id="IPR009081">
    <property type="entry name" value="PP-bd_ACP"/>
</dbReference>
<dbReference type="Pfam" id="PF00550">
    <property type="entry name" value="PP-binding"/>
    <property type="match status" value="1"/>
</dbReference>
<dbReference type="Gene3D" id="3.40.50.1820">
    <property type="entry name" value="alpha/beta hydrolase"/>
    <property type="match status" value="1"/>
</dbReference>
<organism evidence="2">
    <name type="scientific">Tanacetum cinerariifolium</name>
    <name type="common">Dalmatian daisy</name>
    <name type="synonym">Chrysanthemum cinerariifolium</name>
    <dbReference type="NCBI Taxonomy" id="118510"/>
    <lineage>
        <taxon>Eukaryota</taxon>
        <taxon>Viridiplantae</taxon>
        <taxon>Streptophyta</taxon>
        <taxon>Embryophyta</taxon>
        <taxon>Tracheophyta</taxon>
        <taxon>Spermatophyta</taxon>
        <taxon>Magnoliopsida</taxon>
        <taxon>eudicotyledons</taxon>
        <taxon>Gunneridae</taxon>
        <taxon>Pentapetalae</taxon>
        <taxon>asterids</taxon>
        <taxon>campanulids</taxon>
        <taxon>Asterales</taxon>
        <taxon>Asteraceae</taxon>
        <taxon>Asteroideae</taxon>
        <taxon>Anthemideae</taxon>
        <taxon>Anthemidinae</taxon>
        <taxon>Tanacetum</taxon>
    </lineage>
</organism>
<dbReference type="InterPro" id="IPR045851">
    <property type="entry name" value="AMP-bd_C_sf"/>
</dbReference>
<dbReference type="GO" id="GO:0031177">
    <property type="term" value="F:phosphopantetheine binding"/>
    <property type="evidence" value="ECO:0007669"/>
    <property type="project" value="TreeGrafter"/>
</dbReference>
<dbReference type="GO" id="GO:0044550">
    <property type="term" value="P:secondary metabolite biosynthetic process"/>
    <property type="evidence" value="ECO:0007669"/>
    <property type="project" value="TreeGrafter"/>
</dbReference>
<dbReference type="SUPFAM" id="SSF56801">
    <property type="entry name" value="Acetyl-CoA synthetase-like"/>
    <property type="match status" value="1"/>
</dbReference>
<dbReference type="PANTHER" id="PTHR45527">
    <property type="entry name" value="NONRIBOSOMAL PEPTIDE SYNTHETASE"/>
    <property type="match status" value="1"/>
</dbReference>
<evidence type="ECO:0000259" key="1">
    <source>
        <dbReference type="PROSITE" id="PS50075"/>
    </source>
</evidence>
<gene>
    <name evidence="2" type="ORF">Tci_896053</name>
</gene>
<dbReference type="InterPro" id="IPR036736">
    <property type="entry name" value="ACP-like_sf"/>
</dbReference>
<comment type="caution">
    <text evidence="2">The sequence shown here is derived from an EMBL/GenBank/DDBJ whole genome shotgun (WGS) entry which is preliminary data.</text>
</comment>
<dbReference type="EMBL" id="BKCJ011349721">
    <property type="protein sequence ID" value="GFD24084.1"/>
    <property type="molecule type" value="Genomic_DNA"/>
</dbReference>
<evidence type="ECO:0000313" key="2">
    <source>
        <dbReference type="EMBL" id="GFD24084.1"/>
    </source>
</evidence>
<proteinExistence type="predicted"/>
<feature type="non-terminal residue" evidence="2">
    <location>
        <position position="1"/>
    </location>
</feature>
<dbReference type="Gene3D" id="3.30.300.30">
    <property type="match status" value="1"/>
</dbReference>
<feature type="non-terminal residue" evidence="2">
    <location>
        <position position="188"/>
    </location>
</feature>
<feature type="domain" description="Carrier" evidence="1">
    <location>
        <begin position="74"/>
        <end position="151"/>
    </location>
</feature>
<dbReference type="InterPro" id="IPR029058">
    <property type="entry name" value="AB_hydrolase_fold"/>
</dbReference>